<dbReference type="AlphaFoldDB" id="A0A087BK08"/>
<evidence type="ECO:0000256" key="1">
    <source>
        <dbReference type="SAM" id="MobiDB-lite"/>
    </source>
</evidence>
<dbReference type="EMBL" id="JGZD01000014">
    <property type="protein sequence ID" value="KFI71358.1"/>
    <property type="molecule type" value="Genomic_DNA"/>
</dbReference>
<name>A0A087BK08_9BIFI</name>
<accession>A0A087BK08</accession>
<comment type="caution">
    <text evidence="2">The sequence shown here is derived from an EMBL/GenBank/DDBJ whole genome shotgun (WGS) entry which is preliminary data.</text>
</comment>
<reference evidence="2 3" key="1">
    <citation type="submission" date="2014-03" db="EMBL/GenBank/DDBJ databases">
        <title>Genomics of Bifidobacteria.</title>
        <authorList>
            <person name="Ventura M."/>
            <person name="Milani C."/>
            <person name="Lugli G.A."/>
        </authorList>
    </citation>
    <scope>NUCLEOTIDE SEQUENCE [LARGE SCALE GENOMIC DNA]</scope>
    <source>
        <strain evidence="2 3">LMG 11592</strain>
    </source>
</reference>
<keyword evidence="3" id="KW-1185">Reference proteome</keyword>
<evidence type="ECO:0000313" key="3">
    <source>
        <dbReference type="Proteomes" id="UP000029014"/>
    </source>
</evidence>
<gene>
    <name evidence="2" type="ORF">BMIN_1524</name>
</gene>
<feature type="region of interest" description="Disordered" evidence="1">
    <location>
        <begin position="266"/>
        <end position="291"/>
    </location>
</feature>
<feature type="compositionally biased region" description="Basic and acidic residues" evidence="1">
    <location>
        <begin position="200"/>
        <end position="213"/>
    </location>
</feature>
<sequence length="291" mass="31425">MDGTAGGQTGDGLRRDGGEDRRRQIALVCAVVDQGLQIRFGEDAASRGYGIEVRVVGRQIVEAGGVDVEQRGHLVDEGPRSARARAIHPLLGRGFEIGDLRVLAAELDDDVGPGNPLIDGAGLGDDLLDEGKTELVGQSQAARPGDRHMQRIVATPDSGQRPLDVAQKIGDRRPDVGVMPAVVGEQRAIEGSIVVQSHGFDRRRPDVQPDTDRSTGAARRRVVPFAHQLTSLPRRNVNRHVSLIHAHHPLCNVVARHADTTFPTARFPESRSRRRSPHQDAAPSPALRSLP</sequence>
<protein>
    <submittedName>
        <fullName evidence="2">Uncharacterized protein</fullName>
    </submittedName>
</protein>
<dbReference type="Proteomes" id="UP000029014">
    <property type="component" value="Unassembled WGS sequence"/>
</dbReference>
<evidence type="ECO:0000313" key="2">
    <source>
        <dbReference type="EMBL" id="KFI71358.1"/>
    </source>
</evidence>
<feature type="region of interest" description="Disordered" evidence="1">
    <location>
        <begin position="200"/>
        <end position="220"/>
    </location>
</feature>
<proteinExistence type="predicted"/>
<organism evidence="2 3">
    <name type="scientific">Bifidobacterium minimum</name>
    <dbReference type="NCBI Taxonomy" id="1693"/>
    <lineage>
        <taxon>Bacteria</taxon>
        <taxon>Bacillati</taxon>
        <taxon>Actinomycetota</taxon>
        <taxon>Actinomycetes</taxon>
        <taxon>Bifidobacteriales</taxon>
        <taxon>Bifidobacteriaceae</taxon>
        <taxon>Bifidobacterium</taxon>
    </lineage>
</organism>